<keyword evidence="2" id="KW-1185">Reference proteome</keyword>
<dbReference type="VEuPathDB" id="VectorBase:GBRI021682"/>
<protein>
    <submittedName>
        <fullName evidence="1">Uncharacterized protein</fullName>
    </submittedName>
</protein>
<dbReference type="AlphaFoldDB" id="A0A1A9WJ32"/>
<dbReference type="Proteomes" id="UP000091820">
    <property type="component" value="Unassembled WGS sequence"/>
</dbReference>
<evidence type="ECO:0000313" key="1">
    <source>
        <dbReference type="EnsemblMetazoa" id="GBRI021682-PA"/>
    </source>
</evidence>
<sequence>MLNIVGSKFNTNKENNVGVYVAKLDDSARKHPVKKQPFNALQNVMHNQAVTTPFKNGSNHNHNSAKLLQYSQPRKQFGQDFTTKPQPSFSAQISDMDILLDSFDIDRPCCRKPFKGKYDIFRS</sequence>
<dbReference type="EnsemblMetazoa" id="GBRI021682-RA">
    <property type="protein sequence ID" value="GBRI021682-PA"/>
    <property type="gene ID" value="GBRI021682"/>
</dbReference>
<proteinExistence type="predicted"/>
<organism evidence="1 2">
    <name type="scientific">Glossina brevipalpis</name>
    <dbReference type="NCBI Taxonomy" id="37001"/>
    <lineage>
        <taxon>Eukaryota</taxon>
        <taxon>Metazoa</taxon>
        <taxon>Ecdysozoa</taxon>
        <taxon>Arthropoda</taxon>
        <taxon>Hexapoda</taxon>
        <taxon>Insecta</taxon>
        <taxon>Pterygota</taxon>
        <taxon>Neoptera</taxon>
        <taxon>Endopterygota</taxon>
        <taxon>Diptera</taxon>
        <taxon>Brachycera</taxon>
        <taxon>Muscomorpha</taxon>
        <taxon>Hippoboscoidea</taxon>
        <taxon>Glossinidae</taxon>
        <taxon>Glossina</taxon>
    </lineage>
</organism>
<evidence type="ECO:0000313" key="2">
    <source>
        <dbReference type="Proteomes" id="UP000091820"/>
    </source>
</evidence>
<name>A0A1A9WJ32_9MUSC</name>
<accession>A0A1A9WJ32</accession>
<reference evidence="2" key="1">
    <citation type="submission" date="2014-03" db="EMBL/GenBank/DDBJ databases">
        <authorList>
            <person name="Aksoy S."/>
            <person name="Warren W."/>
            <person name="Wilson R.K."/>
        </authorList>
    </citation>
    <scope>NUCLEOTIDE SEQUENCE [LARGE SCALE GENOMIC DNA]</scope>
    <source>
        <strain evidence="2">IAEA</strain>
    </source>
</reference>
<reference evidence="1" key="2">
    <citation type="submission" date="2020-05" db="UniProtKB">
        <authorList>
            <consortium name="EnsemblMetazoa"/>
        </authorList>
    </citation>
    <scope>IDENTIFICATION</scope>
    <source>
        <strain evidence="1">IAEA</strain>
    </source>
</reference>